<feature type="transmembrane region" description="Helical" evidence="8">
    <location>
        <begin position="132"/>
        <end position="151"/>
    </location>
</feature>
<evidence type="ECO:0000256" key="1">
    <source>
        <dbReference type="ARBA" id="ARBA00004651"/>
    </source>
</evidence>
<accession>A0ABM8Q839</accession>
<name>A0ABM8Q839_9BACT</name>
<reference evidence="9 10" key="1">
    <citation type="submission" date="2020-11" db="EMBL/GenBank/DDBJ databases">
        <authorList>
            <person name="Peeters C."/>
        </authorList>
    </citation>
    <scope>NUCLEOTIDE SEQUENCE [LARGE SCALE GENOMIC DNA]</scope>
    <source>
        <strain evidence="9 10">LMG 7974</strain>
    </source>
</reference>
<feature type="transmembrane region" description="Helical" evidence="8">
    <location>
        <begin position="6"/>
        <end position="25"/>
    </location>
</feature>
<keyword evidence="4 8" id="KW-1003">Cell membrane</keyword>
<dbReference type="Proteomes" id="UP000789803">
    <property type="component" value="Unassembled WGS sequence"/>
</dbReference>
<dbReference type="PANTHER" id="PTHR30269:SF0">
    <property type="entry name" value="MEMBRANE TRANSPORTER PROTEIN YFCA-RELATED"/>
    <property type="match status" value="1"/>
</dbReference>
<keyword evidence="3" id="KW-0813">Transport</keyword>
<dbReference type="EMBL" id="CAJHOF010000012">
    <property type="protein sequence ID" value="CAD7289118.1"/>
    <property type="molecule type" value="Genomic_DNA"/>
</dbReference>
<evidence type="ECO:0000256" key="8">
    <source>
        <dbReference type="RuleBase" id="RU363041"/>
    </source>
</evidence>
<comment type="similarity">
    <text evidence="2 8">Belongs to the 4-toluene sulfonate uptake permease (TSUP) (TC 2.A.102) family.</text>
</comment>
<feature type="transmembrane region" description="Helical" evidence="8">
    <location>
        <begin position="101"/>
        <end position="120"/>
    </location>
</feature>
<gene>
    <name evidence="9" type="primary">yfcA</name>
    <name evidence="9" type="ORF">LMG7974_01351</name>
</gene>
<comment type="caution">
    <text evidence="9">The sequence shown here is derived from an EMBL/GenBank/DDBJ whole genome shotgun (WGS) entry which is preliminary data.</text>
</comment>
<comment type="subcellular location">
    <subcellularLocation>
        <location evidence="1 8">Cell membrane</location>
        <topology evidence="1 8">Multi-pass membrane protein</topology>
    </subcellularLocation>
</comment>
<keyword evidence="7 8" id="KW-0472">Membrane</keyword>
<feature type="transmembrane region" description="Helical" evidence="8">
    <location>
        <begin position="76"/>
        <end position="95"/>
    </location>
</feature>
<keyword evidence="10" id="KW-1185">Reference proteome</keyword>
<dbReference type="Pfam" id="PF01925">
    <property type="entry name" value="TauE"/>
    <property type="match status" value="1"/>
</dbReference>
<keyword evidence="5 8" id="KW-0812">Transmembrane</keyword>
<protein>
    <recommendedName>
        <fullName evidence="8">Probable membrane transporter protein</fullName>
    </recommendedName>
</protein>
<dbReference type="InterPro" id="IPR052017">
    <property type="entry name" value="TSUP"/>
</dbReference>
<evidence type="ECO:0000256" key="5">
    <source>
        <dbReference type="ARBA" id="ARBA00022692"/>
    </source>
</evidence>
<dbReference type="RefSeq" id="WP_229933142.1">
    <property type="nucleotide sequence ID" value="NZ_CAJHOF010000012.1"/>
</dbReference>
<evidence type="ECO:0000256" key="3">
    <source>
        <dbReference type="ARBA" id="ARBA00022448"/>
    </source>
</evidence>
<feature type="transmembrane region" description="Helical" evidence="8">
    <location>
        <begin position="188"/>
        <end position="218"/>
    </location>
</feature>
<dbReference type="PANTHER" id="PTHR30269">
    <property type="entry name" value="TRANSMEMBRANE PROTEIN YFCA"/>
    <property type="match status" value="1"/>
</dbReference>
<proteinExistence type="inferred from homology"/>
<organism evidence="9 10">
    <name type="scientific">Campylobacter majalis</name>
    <dbReference type="NCBI Taxonomy" id="2790656"/>
    <lineage>
        <taxon>Bacteria</taxon>
        <taxon>Pseudomonadati</taxon>
        <taxon>Campylobacterota</taxon>
        <taxon>Epsilonproteobacteria</taxon>
        <taxon>Campylobacterales</taxon>
        <taxon>Campylobacteraceae</taxon>
        <taxon>Campylobacter</taxon>
    </lineage>
</organism>
<evidence type="ECO:0000313" key="9">
    <source>
        <dbReference type="EMBL" id="CAD7289118.1"/>
    </source>
</evidence>
<dbReference type="InterPro" id="IPR002781">
    <property type="entry name" value="TM_pro_TauE-like"/>
</dbReference>
<evidence type="ECO:0000256" key="4">
    <source>
        <dbReference type="ARBA" id="ARBA00022475"/>
    </source>
</evidence>
<sequence>MEFEIYAYAIVIVAAFFGGFVDAIAGGGGLITVPALLAVGIPPHVALATNKLQGSFGTFAAMINFYKKGMIDFKKIGVGILFTFIGACIGTVLILYLDAEILRIIIPFCLIAIFVYTLFAKKIGEEDRAARMSSKLFYVLFGLGLGFYDGFFGPGAGSFWTFALVALLGLNMKKAVANTKALNFTSNFVSLCVFIVGGQILWVVGILMGLAQIAGAWVGSNLVVKKEVKFIRIMFLCVVGATIVKLVYDYFGLHFKDIF</sequence>
<feature type="transmembrane region" description="Helical" evidence="8">
    <location>
        <begin position="230"/>
        <end position="248"/>
    </location>
</feature>
<evidence type="ECO:0000256" key="2">
    <source>
        <dbReference type="ARBA" id="ARBA00009142"/>
    </source>
</evidence>
<keyword evidence="6 8" id="KW-1133">Transmembrane helix</keyword>
<evidence type="ECO:0000256" key="7">
    <source>
        <dbReference type="ARBA" id="ARBA00023136"/>
    </source>
</evidence>
<evidence type="ECO:0000313" key="10">
    <source>
        <dbReference type="Proteomes" id="UP000789803"/>
    </source>
</evidence>
<evidence type="ECO:0000256" key="6">
    <source>
        <dbReference type="ARBA" id="ARBA00022989"/>
    </source>
</evidence>